<evidence type="ECO:0000259" key="4">
    <source>
        <dbReference type="PROSITE" id="PS50853"/>
    </source>
</evidence>
<proteinExistence type="inferred from homology"/>
<keyword evidence="3" id="KW-0732">Signal</keyword>
<dbReference type="EMBL" id="JBBMEJ010000004">
    <property type="protein sequence ID" value="MEQ2370329.1"/>
    <property type="molecule type" value="Genomic_DNA"/>
</dbReference>
<dbReference type="SUPFAM" id="SSF54001">
    <property type="entry name" value="Cysteine proteinases"/>
    <property type="match status" value="1"/>
</dbReference>
<dbReference type="SMART" id="SM00635">
    <property type="entry name" value="BID_2"/>
    <property type="match status" value="1"/>
</dbReference>
<dbReference type="CDD" id="cd02619">
    <property type="entry name" value="Peptidase_C1"/>
    <property type="match status" value="1"/>
</dbReference>
<reference evidence="5 6" key="1">
    <citation type="submission" date="2024-03" db="EMBL/GenBank/DDBJ databases">
        <title>Human intestinal bacterial collection.</title>
        <authorList>
            <person name="Pauvert C."/>
            <person name="Hitch T.C.A."/>
            <person name="Clavel T."/>
        </authorList>
    </citation>
    <scope>NUCLEOTIDE SEQUENCE [LARGE SCALE GENOMIC DNA]</scope>
    <source>
        <strain evidence="5 6">CLA-JM-H16</strain>
    </source>
</reference>
<feature type="compositionally biased region" description="Acidic residues" evidence="2">
    <location>
        <begin position="58"/>
        <end position="90"/>
    </location>
</feature>
<evidence type="ECO:0000256" key="1">
    <source>
        <dbReference type="ARBA" id="ARBA00008455"/>
    </source>
</evidence>
<dbReference type="InterPro" id="IPR003961">
    <property type="entry name" value="FN3_dom"/>
</dbReference>
<dbReference type="PANTHER" id="PTHR12411">
    <property type="entry name" value="CYSTEINE PROTEASE FAMILY C1-RELATED"/>
    <property type="match status" value="1"/>
</dbReference>
<dbReference type="SMART" id="SM00645">
    <property type="entry name" value="Pept_C1"/>
    <property type="match status" value="1"/>
</dbReference>
<organism evidence="5 6">
    <name type="scientific">Blautia aquisgranensis</name>
    <dbReference type="NCBI Taxonomy" id="3133153"/>
    <lineage>
        <taxon>Bacteria</taxon>
        <taxon>Bacillati</taxon>
        <taxon>Bacillota</taxon>
        <taxon>Clostridia</taxon>
        <taxon>Lachnospirales</taxon>
        <taxon>Lachnospiraceae</taxon>
        <taxon>Blautia</taxon>
    </lineage>
</organism>
<dbReference type="InterPro" id="IPR003343">
    <property type="entry name" value="Big_2"/>
</dbReference>
<evidence type="ECO:0000313" key="6">
    <source>
        <dbReference type="Proteomes" id="UP001473063"/>
    </source>
</evidence>
<name>A0ABV1BDS3_9FIRM</name>
<accession>A0ABV1BDS3</accession>
<dbReference type="Gene3D" id="2.60.40.10">
    <property type="entry name" value="Immunoglobulins"/>
    <property type="match status" value="3"/>
</dbReference>
<dbReference type="CDD" id="cd00063">
    <property type="entry name" value="FN3"/>
    <property type="match status" value="1"/>
</dbReference>
<evidence type="ECO:0000313" key="5">
    <source>
        <dbReference type="EMBL" id="MEQ2370329.1"/>
    </source>
</evidence>
<feature type="chain" id="PRO_5046710510" evidence="3">
    <location>
        <begin position="30"/>
        <end position="977"/>
    </location>
</feature>
<evidence type="ECO:0000256" key="3">
    <source>
        <dbReference type="SAM" id="SignalP"/>
    </source>
</evidence>
<dbReference type="InterPro" id="IPR013783">
    <property type="entry name" value="Ig-like_fold"/>
</dbReference>
<dbReference type="InterPro" id="IPR036116">
    <property type="entry name" value="FN3_sf"/>
</dbReference>
<dbReference type="SUPFAM" id="SSF49265">
    <property type="entry name" value="Fibronectin type III"/>
    <property type="match status" value="2"/>
</dbReference>
<evidence type="ECO:0000256" key="2">
    <source>
        <dbReference type="SAM" id="MobiDB-lite"/>
    </source>
</evidence>
<dbReference type="SUPFAM" id="SSF49373">
    <property type="entry name" value="Invasin/intimin cell-adhesion fragments"/>
    <property type="match status" value="1"/>
</dbReference>
<dbReference type="InterPro" id="IPR000668">
    <property type="entry name" value="Peptidase_C1A_C"/>
</dbReference>
<keyword evidence="6" id="KW-1185">Reference proteome</keyword>
<feature type="domain" description="Fibronectin type-III" evidence="4">
    <location>
        <begin position="702"/>
        <end position="795"/>
    </location>
</feature>
<dbReference type="RefSeq" id="WP_349056241.1">
    <property type="nucleotide sequence ID" value="NZ_JBBMEJ010000004.1"/>
</dbReference>
<dbReference type="Gene3D" id="2.60.40.1080">
    <property type="match status" value="1"/>
</dbReference>
<comment type="caution">
    <text evidence="5">The sequence shown here is derived from an EMBL/GenBank/DDBJ whole genome shotgun (WGS) entry which is preliminary data.</text>
</comment>
<protein>
    <submittedName>
        <fullName evidence="5">C1 family peptidase</fullName>
    </submittedName>
</protein>
<feature type="region of interest" description="Disordered" evidence="2">
    <location>
        <begin position="49"/>
        <end position="140"/>
    </location>
</feature>
<gene>
    <name evidence="5" type="ORF">WMO28_05080</name>
</gene>
<feature type="signal peptide" evidence="3">
    <location>
        <begin position="1"/>
        <end position="29"/>
    </location>
</feature>
<sequence length="977" mass="107325">MKRLQMIRKKILPFMISLAVAGSQISVMAADFDDAQVFSEDVNDDYVQKLSENGNDGDVSEEAVSESLLDDGTEENENMDDSDTDDDIQEITENPQDTSTEIQLSPESTDVSEVEDQEELTDLQEEELFGDGETESEEAGVEYIKGRPLTEEEEKEQLAPFDTLTSYSTAVEIGNDADEIPMGRAASYPSYYNAADMGYVTSVKNQEPYGMCWAFGMASLMETSLLSQDLGAYDLSEEHLAYFFANRSNDPLGNTAGDINHHYGTDDNGNVDYHEGGNDLLASMFLSTWSGMTTENNVPLATDATHTQKTGVIPGRSKEYNAAAYLKNAYFSDYSVNAMKRLLTSRHSVSVMYNAQNIYYNASTGAYSYPTSTKSVNHVVTVVGWDDNYSAANFQAASNVTSNGAWIVKNSWGTNWGNNGYFYISYEDKSVCELVAVAATNKPEYANNYFYDGTSGLASISLYSGEKIASVFKATAGKGKAEKLGEVTLASTTANNSFSVQVYTNLRDAGNPTSGTPAYARPVSCTQSMAGIQTFKIPEVLIQQNSLYSIVVTNTGSKTVKYYVEASVDYGWCKFEASVPSGKSFICGSSENVWSDTRNFGPAITPRIKAHTRTLQTAANMNISATSLNLYAGEKRTLKAAASRSEMTASGISWSSSNNNVVKVSTGGMITAVHPGTATIYCCGNNAKGIRASCKITVKLRKTSGVKISEKSYNKIKITWSAVSGCNRYEIYRRENNGKETKMTTVSSSVRTWQDTKVKTGSTYSYRIRAAYLYNGKITARGEYSDKASAKIELTKVKAKAAAKGGPYNYISWNKVSGASGYRIYRKTKNQGWKSIKEVKNTALSYKDYNIQGITSYAYAVRAYRLVDGKKVLSSYTASSYIMSYPAKQNISKITRTSRGLKLYWKTQKNADRYQIYRKTKNASWKRIATVSGGKTSSFEDRTAKKGITYYYAVRAGVKISTGKVLCGSYTAKSAKR</sequence>
<feature type="compositionally biased region" description="Acidic residues" evidence="2">
    <location>
        <begin position="110"/>
        <end position="140"/>
    </location>
</feature>
<dbReference type="PROSITE" id="PS50853">
    <property type="entry name" value="FN3"/>
    <property type="match status" value="1"/>
</dbReference>
<dbReference type="Gene3D" id="3.90.70.10">
    <property type="entry name" value="Cysteine proteinases"/>
    <property type="match status" value="1"/>
</dbReference>
<dbReference type="Pfam" id="PF00112">
    <property type="entry name" value="Peptidase_C1"/>
    <property type="match status" value="1"/>
</dbReference>
<dbReference type="Pfam" id="PF02368">
    <property type="entry name" value="Big_2"/>
    <property type="match status" value="1"/>
</dbReference>
<comment type="similarity">
    <text evidence="1">Belongs to the peptidase C1 family.</text>
</comment>
<dbReference type="InterPro" id="IPR013128">
    <property type="entry name" value="Peptidase_C1A"/>
</dbReference>
<dbReference type="InterPro" id="IPR008964">
    <property type="entry name" value="Invasin/intimin_cell_adhesion"/>
</dbReference>
<dbReference type="Proteomes" id="UP001473063">
    <property type="component" value="Unassembled WGS sequence"/>
</dbReference>
<feature type="compositionally biased region" description="Polar residues" evidence="2">
    <location>
        <begin position="95"/>
        <end position="109"/>
    </location>
</feature>
<dbReference type="InterPro" id="IPR038765">
    <property type="entry name" value="Papain-like_cys_pep_sf"/>
</dbReference>